<accession>A0A9W6WBP1</accession>
<protein>
    <submittedName>
        <fullName evidence="2">Low temperature requirement protein A</fullName>
    </submittedName>
</protein>
<sequence length="381" mass="40628">MTHPSPSTEVAEPAAPDERRASTLELFFDLVFVFAFTQVTGLLAANPTPHGLLSAVLLLMVLWWSWGAYAWLTNAVNTDFLLPRLVLLGCMGALAVVSLTAPEAFGDAAVPFAVGNLLVMVLHTLLFATAGGKLNRAAIRWLSPTNMIGSLLILAAAFLPDAWRGWIWLAAVAVLYAGPFITGVDRFSVHPGHFSERHQLIVIIAFGESIVAVGVGATAEGGVSGLELATGLVAIALVSAMWWRYFDSEAKDGEHALVHAQGVARPRLARDTYSYMHLPLVASIVLMAVGVKKTVGHAESHLKPLPALLLCGGAALFLLMLAAIKLRRRERVPVSTWAGVTACLAVTPVALYGPAIVALGALALIYVTIVIVDMRSKYRTL</sequence>
<feature type="transmembrane region" description="Helical" evidence="1">
    <location>
        <begin position="141"/>
        <end position="159"/>
    </location>
</feature>
<evidence type="ECO:0000256" key="1">
    <source>
        <dbReference type="SAM" id="Phobius"/>
    </source>
</evidence>
<dbReference type="PANTHER" id="PTHR36840:SF1">
    <property type="entry name" value="BLL5714 PROTEIN"/>
    <property type="match status" value="1"/>
</dbReference>
<comment type="caution">
    <text evidence="2">The sequence shown here is derived from an EMBL/GenBank/DDBJ whole genome shotgun (WGS) entry which is preliminary data.</text>
</comment>
<dbReference type="InterPro" id="IPR010640">
    <property type="entry name" value="Low_temperature_requirement_A"/>
</dbReference>
<evidence type="ECO:0000313" key="2">
    <source>
        <dbReference type="EMBL" id="GLZ78920.1"/>
    </source>
</evidence>
<feature type="transmembrane region" description="Helical" evidence="1">
    <location>
        <begin position="355"/>
        <end position="372"/>
    </location>
</feature>
<feature type="transmembrane region" description="Helical" evidence="1">
    <location>
        <begin position="84"/>
        <end position="102"/>
    </location>
</feature>
<feature type="transmembrane region" description="Helical" evidence="1">
    <location>
        <begin position="26"/>
        <end position="45"/>
    </location>
</feature>
<feature type="transmembrane region" description="Helical" evidence="1">
    <location>
        <begin position="225"/>
        <end position="243"/>
    </location>
</feature>
<evidence type="ECO:0000313" key="3">
    <source>
        <dbReference type="Proteomes" id="UP001165079"/>
    </source>
</evidence>
<dbReference type="RefSeq" id="WP_285664054.1">
    <property type="nucleotide sequence ID" value="NZ_BSTX01000002.1"/>
</dbReference>
<proteinExistence type="predicted"/>
<feature type="transmembrane region" description="Helical" evidence="1">
    <location>
        <begin position="275"/>
        <end position="292"/>
    </location>
</feature>
<organism evidence="2 3">
    <name type="scientific">Actinorhabdospora filicis</name>
    <dbReference type="NCBI Taxonomy" id="1785913"/>
    <lineage>
        <taxon>Bacteria</taxon>
        <taxon>Bacillati</taxon>
        <taxon>Actinomycetota</taxon>
        <taxon>Actinomycetes</taxon>
        <taxon>Micromonosporales</taxon>
        <taxon>Micromonosporaceae</taxon>
        <taxon>Actinorhabdospora</taxon>
    </lineage>
</organism>
<keyword evidence="1" id="KW-0812">Transmembrane</keyword>
<feature type="transmembrane region" description="Helical" evidence="1">
    <location>
        <begin position="200"/>
        <end position="219"/>
    </location>
</feature>
<dbReference type="PANTHER" id="PTHR36840">
    <property type="entry name" value="BLL5714 PROTEIN"/>
    <property type="match status" value="1"/>
</dbReference>
<keyword evidence="1" id="KW-0472">Membrane</keyword>
<gene>
    <name evidence="2" type="ORF">Afil01_37270</name>
</gene>
<feature type="transmembrane region" description="Helical" evidence="1">
    <location>
        <begin position="108"/>
        <end position="129"/>
    </location>
</feature>
<keyword evidence="3" id="KW-1185">Reference proteome</keyword>
<reference evidence="2" key="1">
    <citation type="submission" date="2023-03" db="EMBL/GenBank/DDBJ databases">
        <title>Actinorhabdospora filicis NBRC 111898.</title>
        <authorList>
            <person name="Ichikawa N."/>
            <person name="Sato H."/>
            <person name="Tonouchi N."/>
        </authorList>
    </citation>
    <scope>NUCLEOTIDE SEQUENCE</scope>
    <source>
        <strain evidence="2">NBRC 111898</strain>
    </source>
</reference>
<keyword evidence="1" id="KW-1133">Transmembrane helix</keyword>
<feature type="transmembrane region" description="Helical" evidence="1">
    <location>
        <begin position="304"/>
        <end position="324"/>
    </location>
</feature>
<dbReference type="Proteomes" id="UP001165079">
    <property type="component" value="Unassembled WGS sequence"/>
</dbReference>
<dbReference type="AlphaFoldDB" id="A0A9W6WBP1"/>
<dbReference type="Pfam" id="PF06772">
    <property type="entry name" value="LtrA"/>
    <property type="match status" value="1"/>
</dbReference>
<feature type="transmembrane region" description="Helical" evidence="1">
    <location>
        <begin position="165"/>
        <end position="188"/>
    </location>
</feature>
<feature type="transmembrane region" description="Helical" evidence="1">
    <location>
        <begin position="51"/>
        <end position="72"/>
    </location>
</feature>
<name>A0A9W6WBP1_9ACTN</name>
<dbReference type="EMBL" id="BSTX01000002">
    <property type="protein sequence ID" value="GLZ78920.1"/>
    <property type="molecule type" value="Genomic_DNA"/>
</dbReference>